<dbReference type="Proteomes" id="UP001148662">
    <property type="component" value="Unassembled WGS sequence"/>
</dbReference>
<evidence type="ECO:0000313" key="1">
    <source>
        <dbReference type="EMBL" id="KAJ3548915.1"/>
    </source>
</evidence>
<proteinExistence type="predicted"/>
<accession>A0ACC1SYE4</accession>
<sequence length="981" mass="110152">MLRNSRRKDKTKKDLKDAQEEGRIPEVDPFVALDRKLHGIDEEKCQDCKDDMDTLLVFAGLYSAVLTSFLVQSYQNLLESPQQTSNDLLRQIASQTNSYMLVNGQLNSTASSTPPPPFQVAIADIRINVCWFASLILSLSTASFGILVKQWLREYLAIGSTVPEERIRIRHFRKRGLEDWKLFEIAAALPFVLQLSLALFFVGLCFFTAEIHPSLRATSLMLVSGWALLFSFTFLAPLVSARCPYKTTFLKTVFQHVRPYIHTLITEYFVYLLLPVSILRLLSLQAYTGIRRLYQWIRNCLGDMVAKLLGGMSCVQHIPTSWAPREPEYDEQGHLRSNPYNSASQLHNVPGFIMRVFDRYQLSKDMVVIEEETARTSEDNDLIIWKEVDDILRDDGVLAIMRGACQWKPRPCYEVLCLVVSMLRSRLGIQTLKHDDIPFQQLSPWTCLTFMNILHDTLQGRNGNENFNTIISLLILLGKEKRYMLDDMSAILTPILSGRGSVDFICKGVLAAGETTGDWQGHVFAVLADAFRTLDPSVLRSVVHRAYIAPADEDPTFQSNTYGRLLGLAMRTIEHDASLEAHQRVSIGVLEALSNLTMSILQDMVDATPQPLNEQNVRHIKELLPFFLKATYIIIFTGSWEDVWVVDNRRKLLKSFFTMPGLFPILLECVGAEQESMLGDSVLYTLYLRSASEAVPALLKTEDGITHILSAIVDYFQGKQNAQPPLKLYNTLSLYLVHLYLLRSAKAEHQTLYKQMSSLVTECLKKASSAPTAPSSLSSSLPVPLDEQQPVSRLAYRILYGIDNHPEDGMSSPADVVQHYHPFSSFHPEHVAQEIARYYQWKAQFDIHRSMYSDELITLLRSLADDVTDDCSRTFWRIRRLDDLEERSEALGGREIDAGVVVGTATEAGEGSKGGTEAPRTASLGDEPLAASLEDTSSQNVRNTAEEASGVHDSRVAGSDPAARGEPVLPEEIPTSIAVTE</sequence>
<gene>
    <name evidence="1" type="ORF">NM688_g5235</name>
</gene>
<comment type="caution">
    <text evidence="1">The sequence shown here is derived from an EMBL/GenBank/DDBJ whole genome shotgun (WGS) entry which is preliminary data.</text>
</comment>
<protein>
    <submittedName>
        <fullName evidence="1">Uncharacterized protein</fullName>
    </submittedName>
</protein>
<keyword evidence="2" id="KW-1185">Reference proteome</keyword>
<organism evidence="1 2">
    <name type="scientific">Phlebia brevispora</name>
    <dbReference type="NCBI Taxonomy" id="194682"/>
    <lineage>
        <taxon>Eukaryota</taxon>
        <taxon>Fungi</taxon>
        <taxon>Dikarya</taxon>
        <taxon>Basidiomycota</taxon>
        <taxon>Agaricomycotina</taxon>
        <taxon>Agaricomycetes</taxon>
        <taxon>Polyporales</taxon>
        <taxon>Meruliaceae</taxon>
        <taxon>Phlebia</taxon>
    </lineage>
</organism>
<reference evidence="1" key="1">
    <citation type="submission" date="2022-07" db="EMBL/GenBank/DDBJ databases">
        <title>Genome Sequence of Phlebia brevispora.</title>
        <authorList>
            <person name="Buettner E."/>
        </authorList>
    </citation>
    <scope>NUCLEOTIDE SEQUENCE</scope>
    <source>
        <strain evidence="1">MPL23</strain>
    </source>
</reference>
<evidence type="ECO:0000313" key="2">
    <source>
        <dbReference type="Proteomes" id="UP001148662"/>
    </source>
</evidence>
<dbReference type="EMBL" id="JANHOG010000946">
    <property type="protein sequence ID" value="KAJ3548915.1"/>
    <property type="molecule type" value="Genomic_DNA"/>
</dbReference>
<name>A0ACC1SYE4_9APHY</name>